<comment type="caution">
    <text evidence="1">The sequence shown here is derived from an EMBL/GenBank/DDBJ whole genome shotgun (WGS) entry which is preliminary data.</text>
</comment>
<dbReference type="Proteomes" id="UP000236291">
    <property type="component" value="Unassembled WGS sequence"/>
</dbReference>
<protein>
    <submittedName>
        <fullName evidence="1">Uncharacterized protein</fullName>
    </submittedName>
</protein>
<organism evidence="1 2">
    <name type="scientific">Trifolium pratense</name>
    <name type="common">Red clover</name>
    <dbReference type="NCBI Taxonomy" id="57577"/>
    <lineage>
        <taxon>Eukaryota</taxon>
        <taxon>Viridiplantae</taxon>
        <taxon>Streptophyta</taxon>
        <taxon>Embryophyta</taxon>
        <taxon>Tracheophyta</taxon>
        <taxon>Spermatophyta</taxon>
        <taxon>Magnoliopsida</taxon>
        <taxon>eudicotyledons</taxon>
        <taxon>Gunneridae</taxon>
        <taxon>Pentapetalae</taxon>
        <taxon>rosids</taxon>
        <taxon>fabids</taxon>
        <taxon>Fabales</taxon>
        <taxon>Fabaceae</taxon>
        <taxon>Papilionoideae</taxon>
        <taxon>50 kb inversion clade</taxon>
        <taxon>NPAAA clade</taxon>
        <taxon>Hologalegina</taxon>
        <taxon>IRL clade</taxon>
        <taxon>Trifolieae</taxon>
        <taxon>Trifolium</taxon>
    </lineage>
</organism>
<evidence type="ECO:0000313" key="1">
    <source>
        <dbReference type="EMBL" id="PNX68734.1"/>
    </source>
</evidence>
<evidence type="ECO:0000313" key="2">
    <source>
        <dbReference type="Proteomes" id="UP000236291"/>
    </source>
</evidence>
<reference evidence="1 2" key="1">
    <citation type="journal article" date="2014" name="Am. J. Bot.">
        <title>Genome assembly and annotation for red clover (Trifolium pratense; Fabaceae).</title>
        <authorList>
            <person name="Istvanek J."/>
            <person name="Jaros M."/>
            <person name="Krenek A."/>
            <person name="Repkova J."/>
        </authorList>
    </citation>
    <scope>NUCLEOTIDE SEQUENCE [LARGE SCALE GENOMIC DNA]</scope>
    <source>
        <strain evidence="2">cv. Tatra</strain>
        <tissue evidence="1">Young leaves</tissue>
    </source>
</reference>
<dbReference type="AlphaFoldDB" id="A0A2K3KR23"/>
<sequence>LDAKRLGEADAMNQIVDGKLVPYVPPQ</sequence>
<gene>
    <name evidence="1" type="ORF">L195_g064116</name>
</gene>
<name>A0A2K3KR23_TRIPR</name>
<proteinExistence type="predicted"/>
<dbReference type="EMBL" id="ASHM01233373">
    <property type="protein sequence ID" value="PNX68734.1"/>
    <property type="molecule type" value="Genomic_DNA"/>
</dbReference>
<reference evidence="1 2" key="2">
    <citation type="journal article" date="2017" name="Front. Plant Sci.">
        <title>Gene Classification and Mining of Molecular Markers Useful in Red Clover (Trifolium pratense) Breeding.</title>
        <authorList>
            <person name="Istvanek J."/>
            <person name="Dluhosova J."/>
            <person name="Dluhos P."/>
            <person name="Patkova L."/>
            <person name="Nedelnik J."/>
            <person name="Repkova J."/>
        </authorList>
    </citation>
    <scope>NUCLEOTIDE SEQUENCE [LARGE SCALE GENOMIC DNA]</scope>
    <source>
        <strain evidence="2">cv. Tatra</strain>
        <tissue evidence="1">Young leaves</tissue>
    </source>
</reference>
<feature type="non-terminal residue" evidence="1">
    <location>
        <position position="1"/>
    </location>
</feature>
<accession>A0A2K3KR23</accession>